<reference evidence="1" key="1">
    <citation type="journal article" date="2020" name="Nature">
        <title>Giant virus diversity and host interactions through global metagenomics.</title>
        <authorList>
            <person name="Schulz F."/>
            <person name="Roux S."/>
            <person name="Paez-Espino D."/>
            <person name="Jungbluth S."/>
            <person name="Walsh D.A."/>
            <person name="Denef V.J."/>
            <person name="McMahon K.D."/>
            <person name="Konstantinidis K.T."/>
            <person name="Eloe-Fadrosh E.A."/>
            <person name="Kyrpides N.C."/>
            <person name="Woyke T."/>
        </authorList>
    </citation>
    <scope>NUCLEOTIDE SEQUENCE</scope>
    <source>
        <strain evidence="1">GVMAG-M-3300009185-36</strain>
    </source>
</reference>
<sequence length="304" mass="36078">MLDILRYTNVNRRDYTYIGIGTFYRFPNLKQYTEKYNQIIPPFLNSINGKTIRAINFDPAFSSDTGFLKEFFESKGYTFDGLAWHSPDFKIEVLIIPRTFEFSDDFIKCMIRQARALKTQLVVQSYAGPEIMPEFVNLYHQFSKDEREYIKRNVLFDFTYGKDCNCSTNMLEHSPILDKDGSFLNIALYDEFELIGSIGIHPRIDERIEDYMRKKISKILNDDHVNYRRSVKKEPLLFLDRGYDGSSPELIMALLLERIEEALNVLRRLGRLPEEKVQLFETHKNNYKDIDLYEWYSNMTKLYK</sequence>
<dbReference type="AlphaFoldDB" id="A0A6C0B1X9"/>
<name>A0A6C0B1X9_9ZZZZ</name>
<organism evidence="1">
    <name type="scientific">viral metagenome</name>
    <dbReference type="NCBI Taxonomy" id="1070528"/>
    <lineage>
        <taxon>unclassified sequences</taxon>
        <taxon>metagenomes</taxon>
        <taxon>organismal metagenomes</taxon>
    </lineage>
</organism>
<evidence type="ECO:0000313" key="1">
    <source>
        <dbReference type="EMBL" id="QHS85804.1"/>
    </source>
</evidence>
<dbReference type="EMBL" id="MN739048">
    <property type="protein sequence ID" value="QHS85804.1"/>
    <property type="molecule type" value="Genomic_DNA"/>
</dbReference>
<proteinExistence type="predicted"/>
<protein>
    <submittedName>
        <fullName evidence="1">Uncharacterized protein</fullName>
    </submittedName>
</protein>
<accession>A0A6C0B1X9</accession>